<evidence type="ECO:0000256" key="16">
    <source>
        <dbReference type="ARBA" id="ARBA00032185"/>
    </source>
</evidence>
<dbReference type="GO" id="GO:0009486">
    <property type="term" value="F:cytochrome bo3 ubiquinol oxidase activity"/>
    <property type="evidence" value="ECO:0007669"/>
    <property type="project" value="InterPro"/>
</dbReference>
<evidence type="ECO:0000256" key="4">
    <source>
        <dbReference type="ARBA" id="ARBA00014689"/>
    </source>
</evidence>
<evidence type="ECO:0000256" key="17">
    <source>
        <dbReference type="SAM" id="Phobius"/>
    </source>
</evidence>
<evidence type="ECO:0000256" key="8">
    <source>
        <dbReference type="ARBA" id="ARBA00022982"/>
    </source>
</evidence>
<sequence length="125" mass="13470">MSAVKDTHGTTDHGADHGDLKTYLIGFVLAVILTAVPFGLVMVGTFTPAVTAAIVLGIAAVQMVVHLIYFLHMSPKSEGGWNMMALLFTVIILAIVLIGSVWIMHHLDTNMMPMQMTPEAARNLP</sequence>
<reference evidence="18 19" key="1">
    <citation type="submission" date="2020-08" db="EMBL/GenBank/DDBJ databases">
        <title>Genomic Encyclopedia of Type Strains, Phase IV (KMG-IV): sequencing the most valuable type-strain genomes for metagenomic binning, comparative biology and taxonomic classification.</title>
        <authorList>
            <person name="Goeker M."/>
        </authorList>
    </citation>
    <scope>NUCLEOTIDE SEQUENCE [LARGE SCALE GENOMIC DNA]</scope>
    <source>
        <strain evidence="18 19">DSM 22336</strain>
    </source>
</reference>
<evidence type="ECO:0000256" key="11">
    <source>
        <dbReference type="ARBA" id="ARBA00023136"/>
    </source>
</evidence>
<dbReference type="EMBL" id="JACIIU010000006">
    <property type="protein sequence ID" value="MBB6261167.1"/>
    <property type="molecule type" value="Genomic_DNA"/>
</dbReference>
<comment type="subunit">
    <text evidence="3">Heterooctamer of two A chains, two B chains, two C chains and two D chains.</text>
</comment>
<feature type="transmembrane region" description="Helical" evidence="17">
    <location>
        <begin position="23"/>
        <end position="43"/>
    </location>
</feature>
<dbReference type="GO" id="GO:0009319">
    <property type="term" value="C:cytochrome o ubiquinol oxidase complex"/>
    <property type="evidence" value="ECO:0007669"/>
    <property type="project" value="TreeGrafter"/>
</dbReference>
<keyword evidence="6" id="KW-1003">Cell membrane</keyword>
<dbReference type="InterPro" id="IPR005171">
    <property type="entry name" value="Cyt_c_oxidase_su4_prok"/>
</dbReference>
<evidence type="ECO:0000256" key="2">
    <source>
        <dbReference type="ARBA" id="ARBA00008079"/>
    </source>
</evidence>
<dbReference type="NCBIfam" id="TIGR02847">
    <property type="entry name" value="CyoD"/>
    <property type="match status" value="1"/>
</dbReference>
<evidence type="ECO:0000256" key="1">
    <source>
        <dbReference type="ARBA" id="ARBA00004651"/>
    </source>
</evidence>
<keyword evidence="10" id="KW-0560">Oxidoreductase</keyword>
<evidence type="ECO:0000256" key="15">
    <source>
        <dbReference type="ARBA" id="ARBA00031887"/>
    </source>
</evidence>
<dbReference type="PANTHER" id="PTHR36835:SF1">
    <property type="entry name" value="CYTOCHROME BO(3) UBIQUINOL OXIDASE SUBUNIT 4"/>
    <property type="match status" value="1"/>
</dbReference>
<gene>
    <name evidence="18" type="ORF">FHS77_001717</name>
</gene>
<dbReference type="RefSeq" id="WP_210307072.1">
    <property type="nucleotide sequence ID" value="NZ_JACIIU010000006.1"/>
</dbReference>
<dbReference type="InterPro" id="IPR014210">
    <property type="entry name" value="Cyt_o_ubiqinol_oxidase_su4"/>
</dbReference>
<dbReference type="GO" id="GO:0005886">
    <property type="term" value="C:plasma membrane"/>
    <property type="evidence" value="ECO:0007669"/>
    <property type="project" value="UniProtKB-SubCell"/>
</dbReference>
<name>A0A841LXE2_9HYPH</name>
<dbReference type="GO" id="GO:0015990">
    <property type="term" value="P:electron transport coupled proton transport"/>
    <property type="evidence" value="ECO:0007669"/>
    <property type="project" value="InterPro"/>
</dbReference>
<dbReference type="Proteomes" id="UP000555393">
    <property type="component" value="Unassembled WGS sequence"/>
</dbReference>
<accession>A0A841LXE2</accession>
<proteinExistence type="inferred from homology"/>
<evidence type="ECO:0000256" key="5">
    <source>
        <dbReference type="ARBA" id="ARBA00022448"/>
    </source>
</evidence>
<evidence type="ECO:0000313" key="18">
    <source>
        <dbReference type="EMBL" id="MBB6261167.1"/>
    </source>
</evidence>
<evidence type="ECO:0000256" key="3">
    <source>
        <dbReference type="ARBA" id="ARBA00011700"/>
    </source>
</evidence>
<keyword evidence="5" id="KW-0813">Transport</keyword>
<keyword evidence="9 17" id="KW-1133">Transmembrane helix</keyword>
<dbReference type="GO" id="GO:0015078">
    <property type="term" value="F:proton transmembrane transporter activity"/>
    <property type="evidence" value="ECO:0007669"/>
    <property type="project" value="TreeGrafter"/>
</dbReference>
<dbReference type="PANTHER" id="PTHR36835">
    <property type="entry name" value="CYTOCHROME BO(3) UBIQUINOL OXIDASE SUBUNIT 4"/>
    <property type="match status" value="1"/>
</dbReference>
<keyword evidence="19" id="KW-1185">Reference proteome</keyword>
<dbReference type="AlphaFoldDB" id="A0A841LXE2"/>
<organism evidence="18 19">
    <name type="scientific">Paenochrobactrum gallinarii</name>
    <dbReference type="NCBI Taxonomy" id="643673"/>
    <lineage>
        <taxon>Bacteria</taxon>
        <taxon>Pseudomonadati</taxon>
        <taxon>Pseudomonadota</taxon>
        <taxon>Alphaproteobacteria</taxon>
        <taxon>Hyphomicrobiales</taxon>
        <taxon>Brucellaceae</taxon>
        <taxon>Paenochrobactrum</taxon>
    </lineage>
</organism>
<feature type="transmembrane region" description="Helical" evidence="17">
    <location>
        <begin position="49"/>
        <end position="71"/>
    </location>
</feature>
<evidence type="ECO:0000256" key="10">
    <source>
        <dbReference type="ARBA" id="ARBA00023002"/>
    </source>
</evidence>
<evidence type="ECO:0000256" key="7">
    <source>
        <dbReference type="ARBA" id="ARBA00022692"/>
    </source>
</evidence>
<evidence type="ECO:0000256" key="6">
    <source>
        <dbReference type="ARBA" id="ARBA00022475"/>
    </source>
</evidence>
<comment type="similarity">
    <text evidence="2">Belongs to the cytochrome c oxidase bacterial subunit 4 family.</text>
</comment>
<evidence type="ECO:0000313" key="19">
    <source>
        <dbReference type="Proteomes" id="UP000555393"/>
    </source>
</evidence>
<dbReference type="InterPro" id="IPR050968">
    <property type="entry name" value="Cytochrome_c_oxidase_bac_sub4"/>
</dbReference>
<feature type="transmembrane region" description="Helical" evidence="17">
    <location>
        <begin position="83"/>
        <end position="104"/>
    </location>
</feature>
<comment type="function">
    <text evidence="12">Cytochrome bo(3) ubiquinol terminal oxidase is the component of the aerobic respiratory chain of E.coli that predominates when cells are grown at high aeration. Has proton pump activity across the membrane in addition to electron transfer, pumping 2 protons/electron.</text>
</comment>
<protein>
    <recommendedName>
        <fullName evidence="4">Cytochrome bo(3) ubiquinol oxidase subunit 4</fullName>
    </recommendedName>
    <alternativeName>
        <fullName evidence="16">Cytochrome o ubiquinol oxidase subunit 4</fullName>
    </alternativeName>
    <alternativeName>
        <fullName evidence="13">Oxidase bo(3) subunit 4</fullName>
    </alternativeName>
    <alternativeName>
        <fullName evidence="14">Ubiquinol oxidase polypeptide IV</fullName>
    </alternativeName>
    <alternativeName>
        <fullName evidence="15">Ubiquinol oxidase subunit 4</fullName>
    </alternativeName>
</protein>
<evidence type="ECO:0000256" key="9">
    <source>
        <dbReference type="ARBA" id="ARBA00022989"/>
    </source>
</evidence>
<keyword evidence="11 17" id="KW-0472">Membrane</keyword>
<evidence type="ECO:0000256" key="14">
    <source>
        <dbReference type="ARBA" id="ARBA00030211"/>
    </source>
</evidence>
<comment type="caution">
    <text evidence="18">The sequence shown here is derived from an EMBL/GenBank/DDBJ whole genome shotgun (WGS) entry which is preliminary data.</text>
</comment>
<dbReference type="GO" id="GO:0019646">
    <property type="term" value="P:aerobic electron transport chain"/>
    <property type="evidence" value="ECO:0007669"/>
    <property type="project" value="TreeGrafter"/>
</dbReference>
<comment type="subcellular location">
    <subcellularLocation>
        <location evidence="1">Cell membrane</location>
        <topology evidence="1">Multi-pass membrane protein</topology>
    </subcellularLocation>
</comment>
<keyword evidence="7 17" id="KW-0812">Transmembrane</keyword>
<dbReference type="Pfam" id="PF03626">
    <property type="entry name" value="COX4_pro"/>
    <property type="match status" value="1"/>
</dbReference>
<keyword evidence="8" id="KW-0249">Electron transport</keyword>
<evidence type="ECO:0000256" key="12">
    <source>
        <dbReference type="ARBA" id="ARBA00025694"/>
    </source>
</evidence>
<evidence type="ECO:0000256" key="13">
    <source>
        <dbReference type="ARBA" id="ARBA00030071"/>
    </source>
</evidence>